<feature type="compositionally biased region" description="Low complexity" evidence="1">
    <location>
        <begin position="727"/>
        <end position="745"/>
    </location>
</feature>
<dbReference type="GO" id="GO:0005524">
    <property type="term" value="F:ATP binding"/>
    <property type="evidence" value="ECO:0007669"/>
    <property type="project" value="InterPro"/>
</dbReference>
<dbReference type="InterPro" id="IPR001245">
    <property type="entry name" value="Ser-Thr/Tyr_kinase_cat_dom"/>
</dbReference>
<gene>
    <name evidence="4" type="ORF">BQ4739_LOCUS19248</name>
</gene>
<reference evidence="4 5" key="1">
    <citation type="submission" date="2016-10" db="EMBL/GenBank/DDBJ databases">
        <authorList>
            <person name="Cai Z."/>
        </authorList>
    </citation>
    <scope>NUCLEOTIDE SEQUENCE [LARGE SCALE GENOMIC DNA]</scope>
</reference>
<dbReference type="PROSITE" id="PS00108">
    <property type="entry name" value="PROTEIN_KINASE_ST"/>
    <property type="match status" value="1"/>
</dbReference>
<dbReference type="EMBL" id="FNXT01001347">
    <property type="protein sequence ID" value="SZX78950.1"/>
    <property type="molecule type" value="Genomic_DNA"/>
</dbReference>
<feature type="compositionally biased region" description="Low complexity" evidence="1">
    <location>
        <begin position="806"/>
        <end position="822"/>
    </location>
</feature>
<dbReference type="InterPro" id="IPR051681">
    <property type="entry name" value="Ser/Thr_Kinases-Pseudokinases"/>
</dbReference>
<evidence type="ECO:0000256" key="1">
    <source>
        <dbReference type="SAM" id="MobiDB-lite"/>
    </source>
</evidence>
<organism evidence="4 5">
    <name type="scientific">Tetradesmus obliquus</name>
    <name type="common">Green alga</name>
    <name type="synonym">Acutodesmus obliquus</name>
    <dbReference type="NCBI Taxonomy" id="3088"/>
    <lineage>
        <taxon>Eukaryota</taxon>
        <taxon>Viridiplantae</taxon>
        <taxon>Chlorophyta</taxon>
        <taxon>core chlorophytes</taxon>
        <taxon>Chlorophyceae</taxon>
        <taxon>CS clade</taxon>
        <taxon>Sphaeropleales</taxon>
        <taxon>Scenedesmaceae</taxon>
        <taxon>Tetradesmus</taxon>
    </lineage>
</organism>
<dbReference type="Gene3D" id="3.30.200.20">
    <property type="entry name" value="Phosphorylase Kinase, domain 1"/>
    <property type="match status" value="1"/>
</dbReference>
<feature type="compositionally biased region" description="Polar residues" evidence="1">
    <location>
        <begin position="502"/>
        <end position="513"/>
    </location>
</feature>
<feature type="region of interest" description="Disordered" evidence="1">
    <location>
        <begin position="724"/>
        <end position="745"/>
    </location>
</feature>
<sequence length="1244" mass="128844">MKGPKTRLVIALLLLCSLSSSRVARAQSLVQQGNDQCGPHCAVILTDGSDATAPPYFQQAVMNDSITEIVLAAPRYQLKPAAWAEFGSSKLYTLTRNLTIRSTFKPYGLMDFQLLERKVLVDAGVTVTFSSVVLQNVKKLGGFGLDFFVGNTGSQITLQDVVRVKLACQLPVDVLKSARTYTRVSSAFPNNTVVLLPRFCFTAALAYGLPEQHCYQDALHFKYFSMISSSNDPDSGSQFPGYVLFQENTTRACEYTITKECLAAHDGDEELCLAMLVTQALQGNQQGFTWTPGAIAGVSVAGAVVLVALALLTHYRNHIVLWCVRLDGKSIQDLESGSSQWVTQHALPCTFGQAAEVEFSGKELSLEGDNAQSYVQRRAISQQVTLGVLLGAGSFGRVYKGRWHSSDVAIKIMSCTRAELGRVLREAEVMMQLNHPNIVRAFQASVWNPAEQARALQAREVRGSSTGGAAGKKAPSKRSSSRLSPAIGNSLQQQQQQQQQQRTSTAPSSSPLVSGQVGTGSFDNDISTAGASASGVAITIAPAAAAAAPVPPPTPATAAGGAQDSSVELTFLPVTVPWANAMQSGGAAAPPAPASLDRSVNDTAHQWGQQGAAAAGQQQGVDSSVHVVELGNGVSAASINSSSACHVDGAGSSSATFAGMHQQQQQQSGSAVAASGSNASAVAEAREGSSPPEAAAAAATPAAAAAAPAPAGGARFKQHLLGKLRRSSSGSSTPVRGSDAAAAAGGSSGTAAAAAAAAAGAGAGFSSSNSIDIQQQQQQGDLDGSGRSSDKQRRKWQEREQEHASAELAAAAAGAAAESSEGNTEEGQRSEVQVWLVLELCTGGTLKDAVTTGRLRLENNIGLVKLYSRLLETANGMAYLHSKGVLHGDLKAGNVLLQNVHGSFDQVAKISDFGLAAVLLDGATHRSTASMGTITHMAPEVLRSGHISPAADVYSFAIMMWEVFTSRQAYQGLHYGTVVERVVIQKQRPTIPDDMPQEYSLLMSTCWDAEPTSRPSFQQIARCLELMISTLTNETEAAAWAEEDGKAGGEGSGSGALHHASSSAAAAAAVGSAAGTAGRLSDPDVGGSSDQVAAVASGAFAGAGGAGGSTGGSNASGWQQHLQLLQQQPQAQQQQQQQQRVVYPVPLLPPVAIAGRASTGSHSGPHVGILTPTQLQQQRMQQEQIAAGRERGSAGRLAAAAAAAAAAGPGSAAQLTPHTTHSTGSQAFASGANVLDSNQYLQDL</sequence>
<dbReference type="AlphaFoldDB" id="A0A383WNB9"/>
<evidence type="ECO:0000313" key="5">
    <source>
        <dbReference type="Proteomes" id="UP000256970"/>
    </source>
</evidence>
<dbReference type="Pfam" id="PF07714">
    <property type="entry name" value="PK_Tyr_Ser-Thr"/>
    <property type="match status" value="2"/>
</dbReference>
<dbReference type="STRING" id="3088.A0A383WNB9"/>
<evidence type="ECO:0000313" key="4">
    <source>
        <dbReference type="EMBL" id="SZX78950.1"/>
    </source>
</evidence>
<dbReference type="PANTHER" id="PTHR44329">
    <property type="entry name" value="SERINE/THREONINE-PROTEIN KINASE TNNI3K-RELATED"/>
    <property type="match status" value="1"/>
</dbReference>
<dbReference type="SMART" id="SM00220">
    <property type="entry name" value="S_TKc"/>
    <property type="match status" value="1"/>
</dbReference>
<feature type="compositionally biased region" description="Basic and acidic residues" evidence="1">
    <location>
        <begin position="788"/>
        <end position="805"/>
    </location>
</feature>
<feature type="compositionally biased region" description="Low complexity" evidence="1">
    <location>
        <begin position="765"/>
        <end position="787"/>
    </location>
</feature>
<dbReference type="PROSITE" id="PS50011">
    <property type="entry name" value="PROTEIN_KINASE_DOM"/>
    <property type="match status" value="1"/>
</dbReference>
<proteinExistence type="predicted"/>
<dbReference type="GO" id="GO:0004674">
    <property type="term" value="F:protein serine/threonine kinase activity"/>
    <property type="evidence" value="ECO:0007669"/>
    <property type="project" value="TreeGrafter"/>
</dbReference>
<dbReference type="PRINTS" id="PR00109">
    <property type="entry name" value="TYRKINASE"/>
</dbReference>
<feature type="chain" id="PRO_5016707064" description="Protein kinase domain-containing protein" evidence="2">
    <location>
        <begin position="27"/>
        <end position="1244"/>
    </location>
</feature>
<dbReference type="PANTHER" id="PTHR44329:SF214">
    <property type="entry name" value="PROTEIN KINASE DOMAIN-CONTAINING PROTEIN"/>
    <property type="match status" value="1"/>
</dbReference>
<dbReference type="Gene3D" id="1.10.510.10">
    <property type="entry name" value="Transferase(Phosphotransferase) domain 1"/>
    <property type="match status" value="1"/>
</dbReference>
<feature type="region of interest" description="Disordered" evidence="1">
    <location>
        <begin position="765"/>
        <end position="828"/>
    </location>
</feature>
<keyword evidence="2" id="KW-0732">Signal</keyword>
<protein>
    <recommendedName>
        <fullName evidence="3">Protein kinase domain-containing protein</fullName>
    </recommendedName>
</protein>
<dbReference type="InterPro" id="IPR008271">
    <property type="entry name" value="Ser/Thr_kinase_AS"/>
</dbReference>
<feature type="compositionally biased region" description="Low complexity" evidence="1">
    <location>
        <begin position="481"/>
        <end position="501"/>
    </location>
</feature>
<evidence type="ECO:0000259" key="3">
    <source>
        <dbReference type="PROSITE" id="PS50011"/>
    </source>
</evidence>
<dbReference type="InterPro" id="IPR011009">
    <property type="entry name" value="Kinase-like_dom_sf"/>
</dbReference>
<accession>A0A383WNB9</accession>
<name>A0A383WNB9_TETOB</name>
<feature type="domain" description="Protein kinase" evidence="3">
    <location>
        <begin position="737"/>
        <end position="1027"/>
    </location>
</feature>
<feature type="region of interest" description="Disordered" evidence="1">
    <location>
        <begin position="459"/>
        <end position="521"/>
    </location>
</feature>
<dbReference type="InterPro" id="IPR000719">
    <property type="entry name" value="Prot_kinase_dom"/>
</dbReference>
<feature type="compositionally biased region" description="Low complexity" evidence="1">
    <location>
        <begin position="662"/>
        <end position="701"/>
    </location>
</feature>
<feature type="region of interest" description="Disordered" evidence="1">
    <location>
        <begin position="658"/>
        <end position="701"/>
    </location>
</feature>
<evidence type="ECO:0000256" key="2">
    <source>
        <dbReference type="SAM" id="SignalP"/>
    </source>
</evidence>
<dbReference type="Proteomes" id="UP000256970">
    <property type="component" value="Unassembled WGS sequence"/>
</dbReference>
<feature type="signal peptide" evidence="2">
    <location>
        <begin position="1"/>
        <end position="26"/>
    </location>
</feature>
<keyword evidence="5" id="KW-1185">Reference proteome</keyword>
<dbReference type="SUPFAM" id="SSF56112">
    <property type="entry name" value="Protein kinase-like (PK-like)"/>
    <property type="match status" value="1"/>
</dbReference>